<reference evidence="1" key="1">
    <citation type="submission" date="2020-08" db="EMBL/GenBank/DDBJ databases">
        <title>Genome sequencing and assembly of the red palm weevil Rhynchophorus ferrugineus.</title>
        <authorList>
            <person name="Dias G.B."/>
            <person name="Bergman C.M."/>
            <person name="Manee M."/>
        </authorList>
    </citation>
    <scope>NUCLEOTIDE SEQUENCE</scope>
    <source>
        <strain evidence="1">AA-2017</strain>
        <tissue evidence="1">Whole larva</tissue>
    </source>
</reference>
<name>A0A834M924_RHYFE</name>
<evidence type="ECO:0000313" key="2">
    <source>
        <dbReference type="Proteomes" id="UP000625711"/>
    </source>
</evidence>
<dbReference type="AlphaFoldDB" id="A0A834M924"/>
<accession>A0A834M924</accession>
<dbReference type="Proteomes" id="UP000625711">
    <property type="component" value="Unassembled WGS sequence"/>
</dbReference>
<evidence type="ECO:0000313" key="1">
    <source>
        <dbReference type="EMBL" id="KAF7269444.1"/>
    </source>
</evidence>
<gene>
    <name evidence="1" type="ORF">GWI33_017548</name>
</gene>
<keyword evidence="2" id="KW-1185">Reference proteome</keyword>
<sequence>MDIIRRDLEIDQMERDKRRISIVYFKEIDNSDDWTLGECGDDSDKSKGKYDFFNDNEFNKIKAMRKHHKLETFES</sequence>
<protein>
    <submittedName>
        <fullName evidence="1">Uncharacterized protein</fullName>
    </submittedName>
</protein>
<comment type="caution">
    <text evidence="1">The sequence shown here is derived from an EMBL/GenBank/DDBJ whole genome shotgun (WGS) entry which is preliminary data.</text>
</comment>
<dbReference type="EMBL" id="JAACXV010014226">
    <property type="protein sequence ID" value="KAF7269444.1"/>
    <property type="molecule type" value="Genomic_DNA"/>
</dbReference>
<proteinExistence type="predicted"/>
<organism evidence="1 2">
    <name type="scientific">Rhynchophorus ferrugineus</name>
    <name type="common">Red palm weevil</name>
    <name type="synonym">Curculio ferrugineus</name>
    <dbReference type="NCBI Taxonomy" id="354439"/>
    <lineage>
        <taxon>Eukaryota</taxon>
        <taxon>Metazoa</taxon>
        <taxon>Ecdysozoa</taxon>
        <taxon>Arthropoda</taxon>
        <taxon>Hexapoda</taxon>
        <taxon>Insecta</taxon>
        <taxon>Pterygota</taxon>
        <taxon>Neoptera</taxon>
        <taxon>Endopterygota</taxon>
        <taxon>Coleoptera</taxon>
        <taxon>Polyphaga</taxon>
        <taxon>Cucujiformia</taxon>
        <taxon>Curculionidae</taxon>
        <taxon>Dryophthorinae</taxon>
        <taxon>Rhynchophorus</taxon>
    </lineage>
</organism>